<keyword evidence="2" id="KW-0479">Metal-binding</keyword>
<keyword evidence="4" id="KW-0456">Lyase</keyword>
<accession>A0A844ZKC5</accession>
<dbReference type="EMBL" id="WTYY01000002">
    <property type="protein sequence ID" value="MXO88014.1"/>
    <property type="molecule type" value="Genomic_DNA"/>
</dbReference>
<name>A0A844ZKC5_9SPHN</name>
<dbReference type="PANTHER" id="PTHR33337:SF40">
    <property type="entry name" value="CENP-V_GFA DOMAIN-CONTAINING PROTEIN-RELATED"/>
    <property type="match status" value="1"/>
</dbReference>
<dbReference type="OrthoDB" id="7186766at2"/>
<proteinExistence type="inferred from homology"/>
<keyword evidence="7" id="KW-1185">Reference proteome</keyword>
<reference evidence="6 7" key="1">
    <citation type="submission" date="2019-12" db="EMBL/GenBank/DDBJ databases">
        <title>Genomic-based taxomic classification of the family Erythrobacteraceae.</title>
        <authorList>
            <person name="Xu L."/>
        </authorList>
    </citation>
    <scope>NUCLEOTIDE SEQUENCE [LARGE SCALE GENOMIC DNA]</scope>
    <source>
        <strain evidence="6 7">JCM 16339</strain>
    </source>
</reference>
<sequence>MTLEGGCLCARSRYAISGEVEWAGSCYCTDCQKESGSGHLTAVAVPAAAISFSGPTRVFQSIGGSGGNIDRIFCAECGSTLFSHPHVMGDIRIVRAGTLDDSSAVEPAMAVFCSQASAWDQPPAGIATFAQMPPVQ</sequence>
<evidence type="ECO:0000259" key="5">
    <source>
        <dbReference type="PROSITE" id="PS51891"/>
    </source>
</evidence>
<dbReference type="GO" id="GO:0016846">
    <property type="term" value="F:carbon-sulfur lyase activity"/>
    <property type="evidence" value="ECO:0007669"/>
    <property type="project" value="InterPro"/>
</dbReference>
<organism evidence="6 7">
    <name type="scientific">Alteraurantiacibacter aestuarii</name>
    <dbReference type="NCBI Taxonomy" id="650004"/>
    <lineage>
        <taxon>Bacteria</taxon>
        <taxon>Pseudomonadati</taxon>
        <taxon>Pseudomonadota</taxon>
        <taxon>Alphaproteobacteria</taxon>
        <taxon>Sphingomonadales</taxon>
        <taxon>Erythrobacteraceae</taxon>
        <taxon>Alteraurantiacibacter</taxon>
    </lineage>
</organism>
<evidence type="ECO:0000313" key="7">
    <source>
        <dbReference type="Proteomes" id="UP000435243"/>
    </source>
</evidence>
<dbReference type="SUPFAM" id="SSF51316">
    <property type="entry name" value="Mss4-like"/>
    <property type="match status" value="1"/>
</dbReference>
<gene>
    <name evidence="6" type="ORF">GRI32_04595</name>
</gene>
<dbReference type="Pfam" id="PF04828">
    <property type="entry name" value="GFA"/>
    <property type="match status" value="1"/>
</dbReference>
<comment type="caution">
    <text evidence="6">The sequence shown here is derived from an EMBL/GenBank/DDBJ whole genome shotgun (WGS) entry which is preliminary data.</text>
</comment>
<dbReference type="RefSeq" id="WP_160589947.1">
    <property type="nucleotide sequence ID" value="NZ_BAAAFP010000002.1"/>
</dbReference>
<protein>
    <submittedName>
        <fullName evidence="6">Aldehyde-activating protein</fullName>
    </submittedName>
</protein>
<dbReference type="GO" id="GO:0046872">
    <property type="term" value="F:metal ion binding"/>
    <property type="evidence" value="ECO:0007669"/>
    <property type="project" value="UniProtKB-KW"/>
</dbReference>
<feature type="domain" description="CENP-V/GFA" evidence="5">
    <location>
        <begin position="3"/>
        <end position="120"/>
    </location>
</feature>
<dbReference type="AlphaFoldDB" id="A0A844ZKC5"/>
<dbReference type="InterPro" id="IPR006913">
    <property type="entry name" value="CENP-V/GFA"/>
</dbReference>
<evidence type="ECO:0000256" key="1">
    <source>
        <dbReference type="ARBA" id="ARBA00005495"/>
    </source>
</evidence>
<dbReference type="InterPro" id="IPR011057">
    <property type="entry name" value="Mss4-like_sf"/>
</dbReference>
<evidence type="ECO:0000256" key="3">
    <source>
        <dbReference type="ARBA" id="ARBA00022833"/>
    </source>
</evidence>
<dbReference type="PROSITE" id="PS51891">
    <property type="entry name" value="CENP_V_GFA"/>
    <property type="match status" value="1"/>
</dbReference>
<evidence type="ECO:0000256" key="4">
    <source>
        <dbReference type="ARBA" id="ARBA00023239"/>
    </source>
</evidence>
<dbReference type="Gene3D" id="3.90.1590.10">
    <property type="entry name" value="glutathione-dependent formaldehyde- activating enzyme (gfa)"/>
    <property type="match status" value="1"/>
</dbReference>
<evidence type="ECO:0000256" key="2">
    <source>
        <dbReference type="ARBA" id="ARBA00022723"/>
    </source>
</evidence>
<evidence type="ECO:0000313" key="6">
    <source>
        <dbReference type="EMBL" id="MXO88014.1"/>
    </source>
</evidence>
<dbReference type="Proteomes" id="UP000435243">
    <property type="component" value="Unassembled WGS sequence"/>
</dbReference>
<dbReference type="PANTHER" id="PTHR33337">
    <property type="entry name" value="GFA DOMAIN-CONTAINING PROTEIN"/>
    <property type="match status" value="1"/>
</dbReference>
<keyword evidence="3" id="KW-0862">Zinc</keyword>
<comment type="similarity">
    <text evidence="1">Belongs to the Gfa family.</text>
</comment>